<dbReference type="InterPro" id="IPR038461">
    <property type="entry name" value="Schlafen_AlbA_2_dom_sf"/>
</dbReference>
<evidence type="ECO:0000313" key="2">
    <source>
        <dbReference type="EMBL" id="SMG53223.1"/>
    </source>
</evidence>
<dbReference type="GO" id="GO:0003677">
    <property type="term" value="F:DNA binding"/>
    <property type="evidence" value="ECO:0007669"/>
    <property type="project" value="UniProtKB-KW"/>
</dbReference>
<keyword evidence="2" id="KW-0238">DNA-binding</keyword>
<keyword evidence="3" id="KW-1185">Reference proteome</keyword>
<dbReference type="AlphaFoldDB" id="A0A1X7LIS1"/>
<dbReference type="PANTHER" id="PTHR30595">
    <property type="entry name" value="GLPR-RELATED TRANSCRIPTIONAL REPRESSOR"/>
    <property type="match status" value="1"/>
</dbReference>
<organism evidence="2 3">
    <name type="scientific">Marivirga sericea</name>
    <dbReference type="NCBI Taxonomy" id="1028"/>
    <lineage>
        <taxon>Bacteria</taxon>
        <taxon>Pseudomonadati</taxon>
        <taxon>Bacteroidota</taxon>
        <taxon>Cytophagia</taxon>
        <taxon>Cytophagales</taxon>
        <taxon>Marivirgaceae</taxon>
        <taxon>Marivirga</taxon>
    </lineage>
</organism>
<dbReference type="RefSeq" id="WP_085519175.1">
    <property type="nucleotide sequence ID" value="NZ_FXAW01000014.1"/>
</dbReference>
<feature type="domain" description="Schlafen AlbA-2" evidence="1">
    <location>
        <begin position="14"/>
        <end position="134"/>
    </location>
</feature>
<dbReference type="Gene3D" id="3.30.950.30">
    <property type="entry name" value="Schlafen, AAA domain"/>
    <property type="match status" value="1"/>
</dbReference>
<protein>
    <submittedName>
        <fullName evidence="2">Putative DNA-binding domain-containing protein</fullName>
    </submittedName>
</protein>
<evidence type="ECO:0000259" key="1">
    <source>
        <dbReference type="Pfam" id="PF04326"/>
    </source>
</evidence>
<dbReference type="Proteomes" id="UP000193804">
    <property type="component" value="Unassembled WGS sequence"/>
</dbReference>
<gene>
    <name evidence="2" type="ORF">SAMN05661096_04066</name>
</gene>
<dbReference type="PANTHER" id="PTHR30595:SF6">
    <property type="entry name" value="SCHLAFEN ALBA-2 DOMAIN-CONTAINING PROTEIN"/>
    <property type="match status" value="1"/>
</dbReference>
<dbReference type="InterPro" id="IPR007421">
    <property type="entry name" value="Schlafen_AlbA_2_dom"/>
</dbReference>
<accession>A0A1X7LIS1</accession>
<proteinExistence type="predicted"/>
<evidence type="ECO:0000313" key="3">
    <source>
        <dbReference type="Proteomes" id="UP000193804"/>
    </source>
</evidence>
<dbReference type="OrthoDB" id="9810282at2"/>
<reference evidence="3" key="1">
    <citation type="submission" date="2017-04" db="EMBL/GenBank/DDBJ databases">
        <authorList>
            <person name="Varghese N."/>
            <person name="Submissions S."/>
        </authorList>
    </citation>
    <scope>NUCLEOTIDE SEQUENCE [LARGE SCALE GENOMIC DNA]</scope>
    <source>
        <strain evidence="3">DSM 4125</strain>
    </source>
</reference>
<dbReference type="Pfam" id="PF04326">
    <property type="entry name" value="SLFN_AlbA_2"/>
    <property type="match status" value="1"/>
</dbReference>
<name>A0A1X7LIS1_9BACT</name>
<sequence>MELKDLYRLVKRGEGDRLEFKRKAAHPEKIVKEFVAFANTKGGDVLIGVDDNGNIPGVKYAEEEIYVLNKALTKLCKPRLRYEYTIIPLDENEDRAVVRYEVAESKKKPHYALPDENTDWGKAYVRLADKSIQASKEVRNVIKFSQRKNARILQIQEKEKVLLEYLGEHESITLTKFQEISKLNRYKASMVLVNLVVSNILRINPSDKEDTFSMAPIINL</sequence>
<dbReference type="STRING" id="1028.SAMN05661096_04066"/>
<dbReference type="EMBL" id="FXAW01000014">
    <property type="protein sequence ID" value="SMG53223.1"/>
    <property type="molecule type" value="Genomic_DNA"/>
</dbReference>